<accession>A0A511HLV2</accession>
<reference evidence="2 5" key="2">
    <citation type="submission" date="2019-07" db="EMBL/GenBank/DDBJ databases">
        <title>Whole genome shotgun sequence of Myxococcus virescens NBRC 100334.</title>
        <authorList>
            <person name="Hosoyama A."/>
            <person name="Uohara A."/>
            <person name="Ohji S."/>
            <person name="Ichikawa N."/>
        </authorList>
    </citation>
    <scope>NUCLEOTIDE SEQUENCE [LARGE SCALE GENOMIC DNA]</scope>
    <source>
        <strain evidence="2 5">NBRC 100334</strain>
    </source>
</reference>
<evidence type="ECO:0000313" key="3">
    <source>
        <dbReference type="EMBL" id="SDD22847.1"/>
    </source>
</evidence>
<dbReference type="Gene3D" id="3.40.50.2000">
    <property type="entry name" value="Glycogen Phosphorylase B"/>
    <property type="match status" value="2"/>
</dbReference>
<dbReference type="RefSeq" id="WP_090484136.1">
    <property type="nucleotide sequence ID" value="NZ_BJVY01000046.1"/>
</dbReference>
<dbReference type="EMBL" id="FNAJ01000001">
    <property type="protein sequence ID" value="SDD22847.1"/>
    <property type="molecule type" value="Genomic_DNA"/>
</dbReference>
<reference evidence="3 4" key="1">
    <citation type="submission" date="2016-10" db="EMBL/GenBank/DDBJ databases">
        <authorList>
            <person name="Varghese N."/>
            <person name="Submissions S."/>
        </authorList>
    </citation>
    <scope>NUCLEOTIDE SEQUENCE [LARGE SCALE GENOMIC DNA]</scope>
    <source>
        <strain evidence="3 4">DSM 2260</strain>
    </source>
</reference>
<evidence type="ECO:0000313" key="4">
    <source>
        <dbReference type="Proteomes" id="UP000198717"/>
    </source>
</evidence>
<comment type="caution">
    <text evidence="2">The sequence shown here is derived from an EMBL/GenBank/DDBJ whole genome shotgun (WGS) entry which is preliminary data.</text>
</comment>
<dbReference type="EMBL" id="BJVY01000046">
    <property type="protein sequence ID" value="GEL74364.1"/>
    <property type="molecule type" value="Genomic_DNA"/>
</dbReference>
<evidence type="ECO:0000313" key="5">
    <source>
        <dbReference type="Proteomes" id="UP000321224"/>
    </source>
</evidence>
<evidence type="ECO:0000259" key="1">
    <source>
        <dbReference type="Pfam" id="PF13524"/>
    </source>
</evidence>
<dbReference type="AlphaFoldDB" id="A0A511HLV2"/>
<feature type="domain" description="Spore protein YkvP/CgeB glycosyl transferase-like" evidence="1">
    <location>
        <begin position="195"/>
        <end position="346"/>
    </location>
</feature>
<dbReference type="Pfam" id="PF13524">
    <property type="entry name" value="Glyco_trans_1_2"/>
    <property type="match status" value="1"/>
</dbReference>
<dbReference type="SUPFAM" id="SSF53756">
    <property type="entry name" value="UDP-Glycosyltransferase/glycogen phosphorylase"/>
    <property type="match status" value="1"/>
</dbReference>
<protein>
    <submittedName>
        <fullName evidence="2">Glycosyl transferase</fullName>
    </submittedName>
    <submittedName>
        <fullName evidence="3">Spore maturation protein CgeB</fullName>
    </submittedName>
</protein>
<evidence type="ECO:0000313" key="2">
    <source>
        <dbReference type="EMBL" id="GEL74364.1"/>
    </source>
</evidence>
<dbReference type="Proteomes" id="UP000198717">
    <property type="component" value="Unassembled WGS sequence"/>
</dbReference>
<dbReference type="Proteomes" id="UP000321224">
    <property type="component" value="Unassembled WGS sequence"/>
</dbReference>
<sequence length="355" mass="39936">MKVVILGLSITSSWGNGHATTYRGLVRGLVRRGHDVWFLERDVPWYAANRDLPNPPHGRTELYASLDDLAERFTTHVREADLVMVGSYVPQGVEAGAWVQRTARGVTAFYDIDTPVTLARLARGACEYLRPELVPGYRLYLSFTGGPTLERIERELGSPAARPLYCSCDPELHVPAPCEPRWGLGYLGTYSEDRQPVLERLMLDAARAWPEGRFAVAGPQYPEGLRWPANVTRVEHLAPPEHPAFYNAQRYTLNVTRADMVRAGHSPSVRLFEAAACGVPIISDDWAGLETFFEPGRELFVSRSGAETLRYLREVPERERQAMGQRARRRVLAEHTAEHRARTLEDYVLEAERGG</sequence>
<keyword evidence="4" id="KW-1185">Reference proteome</keyword>
<proteinExistence type="predicted"/>
<dbReference type="GO" id="GO:0016740">
    <property type="term" value="F:transferase activity"/>
    <property type="evidence" value="ECO:0007669"/>
    <property type="project" value="UniProtKB-KW"/>
</dbReference>
<name>A0A511HLV2_9BACT</name>
<organism evidence="2 5">
    <name type="scientific">Myxococcus virescens</name>
    <dbReference type="NCBI Taxonomy" id="83456"/>
    <lineage>
        <taxon>Bacteria</taxon>
        <taxon>Pseudomonadati</taxon>
        <taxon>Myxococcota</taxon>
        <taxon>Myxococcia</taxon>
        <taxon>Myxococcales</taxon>
        <taxon>Cystobacterineae</taxon>
        <taxon>Myxococcaceae</taxon>
        <taxon>Myxococcus</taxon>
    </lineage>
</organism>
<gene>
    <name evidence="2" type="ORF">MVI01_61480</name>
    <name evidence="3" type="ORF">SAMN04488504_10126</name>
</gene>
<keyword evidence="2" id="KW-0808">Transferase</keyword>
<dbReference type="InterPro" id="IPR055259">
    <property type="entry name" value="YkvP/CgeB_Glyco_trans-like"/>
</dbReference>